<dbReference type="STRING" id="112498.A0A2D3VED8"/>
<feature type="compositionally biased region" description="Basic and acidic residues" evidence="1">
    <location>
        <begin position="257"/>
        <end position="268"/>
    </location>
</feature>
<feature type="transmembrane region" description="Helical" evidence="2">
    <location>
        <begin position="130"/>
        <end position="149"/>
    </location>
</feature>
<dbReference type="Proteomes" id="UP000225277">
    <property type="component" value="Unassembled WGS sequence"/>
</dbReference>
<reference evidence="3 4" key="1">
    <citation type="submission" date="2016-03" db="EMBL/GenBank/DDBJ databases">
        <authorList>
            <person name="Ploux O."/>
        </authorList>
    </citation>
    <scope>NUCLEOTIDE SEQUENCE [LARGE SCALE GENOMIC DNA]</scope>
    <source>
        <strain evidence="3 4">URUG2</strain>
    </source>
</reference>
<feature type="region of interest" description="Disordered" evidence="1">
    <location>
        <begin position="251"/>
        <end position="285"/>
    </location>
</feature>
<feature type="transmembrane region" description="Helical" evidence="2">
    <location>
        <begin position="220"/>
        <end position="240"/>
    </location>
</feature>
<dbReference type="EMBL" id="FJUY01000006">
    <property type="protein sequence ID" value="CZT18993.1"/>
    <property type="molecule type" value="Genomic_DNA"/>
</dbReference>
<dbReference type="OrthoDB" id="3021074at2759"/>
<dbReference type="RefSeq" id="XP_023625883.1">
    <property type="nucleotide sequence ID" value="XM_023770115.1"/>
</dbReference>
<feature type="transmembrane region" description="Helical" evidence="2">
    <location>
        <begin position="317"/>
        <end position="334"/>
    </location>
</feature>
<accession>A0A2D3VED8</accession>
<evidence type="ECO:0000313" key="3">
    <source>
        <dbReference type="EMBL" id="CZT18993.1"/>
    </source>
</evidence>
<gene>
    <name evidence="3" type="ORF">RCC_04838</name>
</gene>
<keyword evidence="2" id="KW-1133">Transmembrane helix</keyword>
<evidence type="ECO:0000256" key="1">
    <source>
        <dbReference type="SAM" id="MobiDB-lite"/>
    </source>
</evidence>
<feature type="transmembrane region" description="Helical" evidence="2">
    <location>
        <begin position="99"/>
        <end position="118"/>
    </location>
</feature>
<evidence type="ECO:0000256" key="2">
    <source>
        <dbReference type="SAM" id="Phobius"/>
    </source>
</evidence>
<organism evidence="3 4">
    <name type="scientific">Ramularia collo-cygni</name>
    <dbReference type="NCBI Taxonomy" id="112498"/>
    <lineage>
        <taxon>Eukaryota</taxon>
        <taxon>Fungi</taxon>
        <taxon>Dikarya</taxon>
        <taxon>Ascomycota</taxon>
        <taxon>Pezizomycotina</taxon>
        <taxon>Dothideomycetes</taxon>
        <taxon>Dothideomycetidae</taxon>
        <taxon>Mycosphaerellales</taxon>
        <taxon>Mycosphaerellaceae</taxon>
        <taxon>Ramularia</taxon>
    </lineage>
</organism>
<protein>
    <submittedName>
        <fullName evidence="3">Uncharacterized protein</fullName>
    </submittedName>
</protein>
<name>A0A2D3VED8_9PEZI</name>
<feature type="compositionally biased region" description="Basic and acidic residues" evidence="1">
    <location>
        <begin position="482"/>
        <end position="498"/>
    </location>
</feature>
<proteinExistence type="predicted"/>
<keyword evidence="4" id="KW-1185">Reference proteome</keyword>
<feature type="transmembrane region" description="Helical" evidence="2">
    <location>
        <begin position="66"/>
        <end position="87"/>
    </location>
</feature>
<feature type="compositionally biased region" description="Polar residues" evidence="1">
    <location>
        <begin position="458"/>
        <end position="479"/>
    </location>
</feature>
<evidence type="ECO:0000313" key="4">
    <source>
        <dbReference type="Proteomes" id="UP000225277"/>
    </source>
</evidence>
<feature type="compositionally biased region" description="Basic and acidic residues" evidence="1">
    <location>
        <begin position="555"/>
        <end position="565"/>
    </location>
</feature>
<feature type="region of interest" description="Disordered" evidence="1">
    <location>
        <begin position="449"/>
        <end position="574"/>
    </location>
</feature>
<dbReference type="GeneID" id="35600007"/>
<dbReference type="AlphaFoldDB" id="A0A2D3VED8"/>
<sequence>MPALSPTALAGTLMSRADAGLNSTGVNVVCAWPLSSQYGPGSRVLYYVLVAACVFARKADWLRNACVGLALLVPMIAALHGVVLAAVHVPGAVDMDVYGAFQLCAIGVLAAPVAVRQSSTYFNDPGRNTIFVWVLVLLSGLVSLTVEFYRVESTRCERDDSNNLIESISSFPYDNLSRTRCGLDHCSPDRGQGPFSPIRGGSADNIYIIPAPDKLTSNTAMLLAAACCIPAILLLVSMWFKILESIWKSSSQDDESNSEHGEVADEARTVINTTRSSLQREKPDDSECFEIHNAEAGERQTVRTAAKPNRVAFAIREYGEIVVFGSAVLAILVLGERNMFSSQIQYQQEPIGNIGQWSPIAGTILAILGSAYLLLAEAMDEEKQHPNGTGITRSIARLFMRFGDGFRNIAQKLFDDSEFRRGRATGYPEVPGEAIRNAGLSDTISIYSPSVRRDSNESGHSALSRQRSGTIDSSRTRTSMAKRRDTNESPVAKRRDTLEVPASPGHHGSLQGSLSRCVSETMPIITRTESPGTPSIIVSPSPVYRPDQIPKSRRHTMESNMRYERPGPSTLEPG</sequence>
<keyword evidence="2" id="KW-0472">Membrane</keyword>
<feature type="compositionally biased region" description="Polar residues" evidence="1">
    <location>
        <begin position="527"/>
        <end position="538"/>
    </location>
</feature>
<keyword evidence="2" id="KW-0812">Transmembrane</keyword>
<feature type="transmembrane region" description="Helical" evidence="2">
    <location>
        <begin position="354"/>
        <end position="375"/>
    </location>
</feature>